<dbReference type="Proteomes" id="UP001163127">
    <property type="component" value="Chromosome"/>
</dbReference>
<organism evidence="1 2">
    <name type="scientific">Actinomyces naeslundii</name>
    <dbReference type="NCBI Taxonomy" id="1655"/>
    <lineage>
        <taxon>Bacteria</taxon>
        <taxon>Bacillati</taxon>
        <taxon>Actinomycetota</taxon>
        <taxon>Actinomycetes</taxon>
        <taxon>Actinomycetales</taxon>
        <taxon>Actinomycetaceae</taxon>
        <taxon>Actinomyces</taxon>
    </lineage>
</organism>
<accession>A0AA47FHU0</accession>
<keyword evidence="1" id="KW-0378">Hydrolase</keyword>
<name>A0AA47FHU0_ACTNA</name>
<dbReference type="Gene3D" id="3.40.50.1820">
    <property type="entry name" value="alpha/beta hydrolase"/>
    <property type="match status" value="1"/>
</dbReference>
<gene>
    <name evidence="1" type="ORF">OFA60_02475</name>
</gene>
<dbReference type="RefSeq" id="WP_076071720.1">
    <property type="nucleotide sequence ID" value="NZ_CP113787.1"/>
</dbReference>
<dbReference type="InterPro" id="IPR029058">
    <property type="entry name" value="AB_hydrolase_fold"/>
</dbReference>
<dbReference type="EMBL" id="CP113787">
    <property type="protein sequence ID" value="WAL43450.1"/>
    <property type="molecule type" value="Genomic_DNA"/>
</dbReference>
<protein>
    <submittedName>
        <fullName evidence="1">Alpha/beta hydrolase</fullName>
    </submittedName>
</protein>
<reference evidence="1" key="1">
    <citation type="submission" date="2022-11" db="EMBL/GenBank/DDBJ databases">
        <title>Dental biofilm bacteria. Genome sequencing and assembly.</title>
        <authorList>
            <person name="Robertsson C."/>
        </authorList>
    </citation>
    <scope>NUCLEOTIDE SEQUENCE</scope>
    <source>
        <strain evidence="1">CW</strain>
    </source>
</reference>
<evidence type="ECO:0000313" key="1">
    <source>
        <dbReference type="EMBL" id="WAL43450.1"/>
    </source>
</evidence>
<dbReference type="GO" id="GO:0016787">
    <property type="term" value="F:hydrolase activity"/>
    <property type="evidence" value="ECO:0007669"/>
    <property type="project" value="UniProtKB-KW"/>
</dbReference>
<sequence length="234" mass="26065">MGCEPEELLLDGIPALRWGEPGGRAVIGVHGQFSNKRDPVMAQCGDVIASRGDQLITFDLPTHGDRQDDKAFNPMEASPEVRTFAQLARSQSTEIGLLANSIGAYFSLCDTPAGTFERAWLVSPLLDLECYIRDMMAEYSVTDEQLEAETEINTPRGVLEWPYLRFVEKHPARLDIPSWIIRGDQDEMVPLGTLSRFVGAPGVELVQIEGGQHFLGRPPYLDTVVAWFEERYPA</sequence>
<proteinExistence type="predicted"/>
<dbReference type="SUPFAM" id="SSF53474">
    <property type="entry name" value="alpha/beta-Hydrolases"/>
    <property type="match status" value="1"/>
</dbReference>
<dbReference type="AlphaFoldDB" id="A0AA47FHU0"/>
<evidence type="ECO:0000313" key="2">
    <source>
        <dbReference type="Proteomes" id="UP001163127"/>
    </source>
</evidence>